<dbReference type="GO" id="GO:0140359">
    <property type="term" value="F:ABC-type transporter activity"/>
    <property type="evidence" value="ECO:0007669"/>
    <property type="project" value="InterPro"/>
</dbReference>
<evidence type="ECO:0000256" key="5">
    <source>
        <dbReference type="ARBA" id="ARBA00022692"/>
    </source>
</evidence>
<sequence length="395" mass="44410">MNSFWQLVGDEWRSIYTNKTIRNIVFLVPCVYMLMFGYLYQEKRVMEIPTVVADLDQTELTRELIRAIDNDQTFSVTNVVTTEEELQHLMNYEEAQVGFIIPKGLTVNAKLGKPTEILNLIDGSNMMISNTSVRAASSLVKTISGGVTLKKLEAKGEWGSAATNFATGIDYRYRILHNPTFNYLAFMIFGLAGTVLQQVAFLSVSLSVTRQKEEGTWMDTLKENGFVKIALSKITTHMILAVFNFLLTFVLIFKFFEVPYYGSMSLLFISGFIFNLAVVAIGFAISFFSSNMLQATQTAMLIAVPSFMLSGWTWPITSMPTVIAIIAKSLPLTYFLHSVREILSKGHGWEFVGTDNLILVLMIVVALFVAFVTYAFQKKNARTNYQTKSESVVIK</sequence>
<dbReference type="InterPro" id="IPR013525">
    <property type="entry name" value="ABC2_TM"/>
</dbReference>
<accession>A0A502IQD6</accession>
<protein>
    <submittedName>
        <fullName evidence="8">ABC transporter permease</fullName>
    </submittedName>
</protein>
<keyword evidence="7" id="KW-0472">Membrane</keyword>
<evidence type="ECO:0000313" key="8">
    <source>
        <dbReference type="EMBL" id="QDX93326.1"/>
    </source>
</evidence>
<keyword evidence="4" id="KW-1003">Cell membrane</keyword>
<keyword evidence="3" id="KW-0813">Transport</keyword>
<evidence type="ECO:0000256" key="4">
    <source>
        <dbReference type="ARBA" id="ARBA00022475"/>
    </source>
</evidence>
<dbReference type="Gene3D" id="3.40.1710.10">
    <property type="entry name" value="abc type-2 transporter like domain"/>
    <property type="match status" value="1"/>
</dbReference>
<dbReference type="AlphaFoldDB" id="A0A502IQD6"/>
<keyword evidence="9" id="KW-1185">Reference proteome</keyword>
<dbReference type="Proteomes" id="UP000319432">
    <property type="component" value="Chromosome"/>
</dbReference>
<name>A0A502IQD6_BRELA</name>
<reference evidence="8 9" key="1">
    <citation type="submission" date="2018-11" db="EMBL/GenBank/DDBJ databases">
        <title>Phylogenetic determinants of toxin gene distribution in genomes of Brevibacillus laterosporus.</title>
        <authorList>
            <person name="Glare T.R."/>
            <person name="Durrant A."/>
            <person name="Berry C."/>
            <person name="Palma L."/>
            <person name="Ormskirk M."/>
            <person name="Cox M.O."/>
        </authorList>
    </citation>
    <scope>NUCLEOTIDE SEQUENCE [LARGE SCALE GENOMIC DNA]</scope>
    <source>
        <strain evidence="8 9">1821L</strain>
    </source>
</reference>
<evidence type="ECO:0000256" key="3">
    <source>
        <dbReference type="ARBA" id="ARBA00022448"/>
    </source>
</evidence>
<evidence type="ECO:0000313" key="9">
    <source>
        <dbReference type="Proteomes" id="UP000319432"/>
    </source>
</evidence>
<dbReference type="OrthoDB" id="9788252at2"/>
<evidence type="ECO:0000256" key="2">
    <source>
        <dbReference type="ARBA" id="ARBA00007783"/>
    </source>
</evidence>
<dbReference type="PROSITE" id="PS51012">
    <property type="entry name" value="ABC_TM2"/>
    <property type="match status" value="1"/>
</dbReference>
<keyword evidence="6" id="KW-1133">Transmembrane helix</keyword>
<comment type="subcellular location">
    <subcellularLocation>
        <location evidence="1">Cell membrane</location>
        <topology evidence="1">Multi-pass membrane protein</topology>
    </subcellularLocation>
</comment>
<evidence type="ECO:0000256" key="7">
    <source>
        <dbReference type="ARBA" id="ARBA00023136"/>
    </source>
</evidence>
<comment type="similarity">
    <text evidence="2">Belongs to the ABC-2 integral membrane protein family.</text>
</comment>
<organism evidence="8 9">
    <name type="scientific">Brevibacillus laterosporus</name>
    <name type="common">Bacillus laterosporus</name>
    <dbReference type="NCBI Taxonomy" id="1465"/>
    <lineage>
        <taxon>Bacteria</taxon>
        <taxon>Bacillati</taxon>
        <taxon>Bacillota</taxon>
        <taxon>Bacilli</taxon>
        <taxon>Bacillales</taxon>
        <taxon>Paenibacillaceae</taxon>
        <taxon>Brevibacillus</taxon>
    </lineage>
</organism>
<evidence type="ECO:0000256" key="6">
    <source>
        <dbReference type="ARBA" id="ARBA00022989"/>
    </source>
</evidence>
<dbReference type="InterPro" id="IPR047817">
    <property type="entry name" value="ABC2_TM_bact-type"/>
</dbReference>
<dbReference type="EMBL" id="CP033464">
    <property type="protein sequence ID" value="QDX93326.1"/>
    <property type="molecule type" value="Genomic_DNA"/>
</dbReference>
<dbReference type="InterPro" id="IPR051449">
    <property type="entry name" value="ABC-2_transporter_component"/>
</dbReference>
<gene>
    <name evidence="8" type="ORF">EEL30_14090</name>
</gene>
<dbReference type="GO" id="GO:0005886">
    <property type="term" value="C:plasma membrane"/>
    <property type="evidence" value="ECO:0007669"/>
    <property type="project" value="UniProtKB-SubCell"/>
</dbReference>
<evidence type="ECO:0000256" key="1">
    <source>
        <dbReference type="ARBA" id="ARBA00004651"/>
    </source>
</evidence>
<dbReference type="PANTHER" id="PTHR30294">
    <property type="entry name" value="MEMBRANE COMPONENT OF ABC TRANSPORTER YHHJ-RELATED"/>
    <property type="match status" value="1"/>
</dbReference>
<dbReference type="Pfam" id="PF12698">
    <property type="entry name" value="ABC2_membrane_3"/>
    <property type="match status" value="1"/>
</dbReference>
<dbReference type="PANTHER" id="PTHR30294:SF29">
    <property type="entry name" value="MULTIDRUG ABC TRANSPORTER PERMEASE YBHS-RELATED"/>
    <property type="match status" value="1"/>
</dbReference>
<proteinExistence type="inferred from homology"/>
<keyword evidence="5" id="KW-0812">Transmembrane</keyword>